<keyword evidence="1" id="KW-0812">Transmembrane</keyword>
<evidence type="ECO:0000313" key="2">
    <source>
        <dbReference type="EMBL" id="QHT14156.1"/>
    </source>
</evidence>
<protein>
    <submittedName>
        <fullName evidence="2">Uncharacterized protein</fullName>
    </submittedName>
</protein>
<proteinExistence type="predicted"/>
<keyword evidence="1" id="KW-1133">Transmembrane helix</keyword>
<name>A0A6C0DAY2_9ZZZZ</name>
<organism evidence="2">
    <name type="scientific">viral metagenome</name>
    <dbReference type="NCBI Taxonomy" id="1070528"/>
    <lineage>
        <taxon>unclassified sequences</taxon>
        <taxon>metagenomes</taxon>
        <taxon>organismal metagenomes</taxon>
    </lineage>
</organism>
<feature type="transmembrane region" description="Helical" evidence="1">
    <location>
        <begin position="70"/>
        <end position="98"/>
    </location>
</feature>
<dbReference type="AlphaFoldDB" id="A0A6C0DAY2"/>
<accession>A0A6C0DAY2</accession>
<evidence type="ECO:0000256" key="1">
    <source>
        <dbReference type="SAM" id="Phobius"/>
    </source>
</evidence>
<reference evidence="2" key="1">
    <citation type="journal article" date="2020" name="Nature">
        <title>Giant virus diversity and host interactions through global metagenomics.</title>
        <authorList>
            <person name="Schulz F."/>
            <person name="Roux S."/>
            <person name="Paez-Espino D."/>
            <person name="Jungbluth S."/>
            <person name="Walsh D.A."/>
            <person name="Denef V.J."/>
            <person name="McMahon K.D."/>
            <person name="Konstantinidis K.T."/>
            <person name="Eloe-Fadrosh E.A."/>
            <person name="Kyrpides N.C."/>
            <person name="Woyke T."/>
        </authorList>
    </citation>
    <scope>NUCLEOTIDE SEQUENCE</scope>
    <source>
        <strain evidence="2">GVMAG-M-3300023174-137</strain>
    </source>
</reference>
<sequence>MSGTGGTMNLIANQINDLMTQKMELSTTLYEQKMKDISVAKDRAILVDTPEASRSFYDSFLPIYRPLQYYTIPILIAISLFLFSVGFFYLLAILGIYIRFDMNKPYIISATTTRPRKSEAYNDDDDVLKQLGKLSY</sequence>
<keyword evidence="1" id="KW-0472">Membrane</keyword>
<dbReference type="EMBL" id="MN739580">
    <property type="protein sequence ID" value="QHT14156.1"/>
    <property type="molecule type" value="Genomic_DNA"/>
</dbReference>